<evidence type="ECO:0000256" key="3">
    <source>
        <dbReference type="ARBA" id="ARBA00022989"/>
    </source>
</evidence>
<keyword evidence="5" id="KW-0407">Ion channel</keyword>
<feature type="transmembrane region" description="Helical" evidence="5">
    <location>
        <begin position="248"/>
        <end position="269"/>
    </location>
</feature>
<dbReference type="PROSITE" id="PS00236">
    <property type="entry name" value="NEUROTR_ION_CHANNEL"/>
    <property type="match status" value="1"/>
</dbReference>
<dbReference type="EMBL" id="KZ345652">
    <property type="protein sequence ID" value="PIO72535.1"/>
    <property type="molecule type" value="Genomic_DNA"/>
</dbReference>
<gene>
    <name evidence="7" type="ORF">TELCIR_05537</name>
</gene>
<reference evidence="7 8" key="1">
    <citation type="submission" date="2015-09" db="EMBL/GenBank/DDBJ databases">
        <title>Draft genome of the parasitic nematode Teladorsagia circumcincta isolate WARC Sus (inbred).</title>
        <authorList>
            <person name="Mitreva M."/>
        </authorList>
    </citation>
    <scope>NUCLEOTIDE SEQUENCE [LARGE SCALE GENOMIC DNA]</scope>
    <source>
        <strain evidence="7 8">S</strain>
    </source>
</reference>
<feature type="transmembrane region" description="Helical" evidence="5">
    <location>
        <begin position="374"/>
        <end position="392"/>
    </location>
</feature>
<name>A0A2G9UQL0_TELCI</name>
<dbReference type="InterPro" id="IPR006202">
    <property type="entry name" value="Neur_chan_lig-bd"/>
</dbReference>
<dbReference type="SUPFAM" id="SSF90112">
    <property type="entry name" value="Neurotransmitter-gated ion-channel transmembrane pore"/>
    <property type="match status" value="2"/>
</dbReference>
<keyword evidence="3 5" id="KW-1133">Transmembrane helix</keyword>
<comment type="caution">
    <text evidence="5">Lacks conserved residue(s) required for the propagation of feature annotation.</text>
</comment>
<dbReference type="Proteomes" id="UP000230423">
    <property type="component" value="Unassembled WGS sequence"/>
</dbReference>
<evidence type="ECO:0000313" key="8">
    <source>
        <dbReference type="Proteomes" id="UP000230423"/>
    </source>
</evidence>
<dbReference type="Gene3D" id="2.70.170.10">
    <property type="entry name" value="Neurotransmitter-gated ion-channel ligand-binding domain"/>
    <property type="match status" value="1"/>
</dbReference>
<dbReference type="Gene3D" id="1.20.58.390">
    <property type="entry name" value="Neurotransmitter-gated ion-channel transmembrane domain"/>
    <property type="match status" value="1"/>
</dbReference>
<dbReference type="CDD" id="cd18997">
    <property type="entry name" value="LGIC_ECD_nAChR"/>
    <property type="match status" value="1"/>
</dbReference>
<accession>A0A2G9UQL0</accession>
<dbReference type="Pfam" id="PF02931">
    <property type="entry name" value="Neur_chan_LBD"/>
    <property type="match status" value="1"/>
</dbReference>
<organism evidence="7 8">
    <name type="scientific">Teladorsagia circumcincta</name>
    <name type="common">Brown stomach worm</name>
    <name type="synonym">Ostertagia circumcincta</name>
    <dbReference type="NCBI Taxonomy" id="45464"/>
    <lineage>
        <taxon>Eukaryota</taxon>
        <taxon>Metazoa</taxon>
        <taxon>Ecdysozoa</taxon>
        <taxon>Nematoda</taxon>
        <taxon>Chromadorea</taxon>
        <taxon>Rhabditida</taxon>
        <taxon>Rhabditina</taxon>
        <taxon>Rhabditomorpha</taxon>
        <taxon>Strongyloidea</taxon>
        <taxon>Trichostrongylidae</taxon>
        <taxon>Teladorsagia</taxon>
    </lineage>
</organism>
<evidence type="ECO:0000256" key="4">
    <source>
        <dbReference type="ARBA" id="ARBA00023136"/>
    </source>
</evidence>
<dbReference type="InterPro" id="IPR018000">
    <property type="entry name" value="Neurotransmitter_ion_chnl_CS"/>
</dbReference>
<dbReference type="AlphaFoldDB" id="A0A2G9UQL0"/>
<evidence type="ECO:0000256" key="5">
    <source>
        <dbReference type="RuleBase" id="RU000687"/>
    </source>
</evidence>
<keyword evidence="8" id="KW-1185">Reference proteome</keyword>
<dbReference type="PRINTS" id="PR00252">
    <property type="entry name" value="NRIONCHANNEL"/>
</dbReference>
<sequence length="411" mass="48621">MIEIFIISMLCSLMRAEGQQQQLMDELFSNYKKELRPVKSHDSGPTNVTVQLYFKQIQKVQESDQIITIYCWLEEYWYDEFLTWKPEEFGGVTELHVPSHMIWRPDLLVYNKAKKIDCSANMNIRENEMQTNVQIEYNGRISLFRALMTDVTCDLRLESFPYDQQICYLLLASWSYDGSQIMLYTAEEPTAEPSTNRTNLAALNHYIPNMEWKLVDFKYRSNLKYYDCCPNPYPDISYFFAIKRNPSYYLFTLIIPSAFITIVTVIGFFTPHSSTGENTEKDKLSELKKSFAKNFITFQTKLLKTEEPKHHKIRLIENTEDEEAVRKINDPVLHNIVIDVLEGVQAIRQEMLMQEHVKRIRREWQMLARMMEKLIMWVFIACTIAFASFMLYDRQDPPVITDEYMREKSNA</sequence>
<dbReference type="InterPro" id="IPR036734">
    <property type="entry name" value="Neur_chan_lig-bd_sf"/>
</dbReference>
<comment type="subcellular location">
    <subcellularLocation>
        <location evidence="1">Membrane</location>
        <topology evidence="1">Multi-pass membrane protein</topology>
    </subcellularLocation>
</comment>
<evidence type="ECO:0000313" key="7">
    <source>
        <dbReference type="EMBL" id="PIO72535.1"/>
    </source>
</evidence>
<dbReference type="GO" id="GO:0005230">
    <property type="term" value="F:extracellular ligand-gated monoatomic ion channel activity"/>
    <property type="evidence" value="ECO:0007669"/>
    <property type="project" value="InterPro"/>
</dbReference>
<dbReference type="InterPro" id="IPR036719">
    <property type="entry name" value="Neuro-gated_channel_TM_sf"/>
</dbReference>
<keyword evidence="5" id="KW-0732">Signal</keyword>
<comment type="similarity">
    <text evidence="5">Belongs to the ligand-gated ion channel (TC 1.A.9) family.</text>
</comment>
<dbReference type="InterPro" id="IPR038050">
    <property type="entry name" value="Neuro_actylchol_rec"/>
</dbReference>
<evidence type="ECO:0000259" key="6">
    <source>
        <dbReference type="Pfam" id="PF02931"/>
    </source>
</evidence>
<dbReference type="OrthoDB" id="5975154at2759"/>
<feature type="chain" id="PRO_5022272676" evidence="5">
    <location>
        <begin position="19"/>
        <end position="411"/>
    </location>
</feature>
<feature type="domain" description="Neurotransmitter-gated ion-channel ligand-binding" evidence="6">
    <location>
        <begin position="20"/>
        <end position="246"/>
    </location>
</feature>
<dbReference type="PANTHER" id="PTHR18945">
    <property type="entry name" value="NEUROTRANSMITTER GATED ION CHANNEL"/>
    <property type="match status" value="1"/>
</dbReference>
<evidence type="ECO:0000256" key="1">
    <source>
        <dbReference type="ARBA" id="ARBA00004141"/>
    </source>
</evidence>
<dbReference type="SUPFAM" id="SSF63712">
    <property type="entry name" value="Nicotinic receptor ligand binding domain-like"/>
    <property type="match status" value="1"/>
</dbReference>
<dbReference type="InterPro" id="IPR006201">
    <property type="entry name" value="Neur_channel"/>
</dbReference>
<dbReference type="GO" id="GO:0016020">
    <property type="term" value="C:membrane"/>
    <property type="evidence" value="ECO:0007669"/>
    <property type="project" value="UniProtKB-SubCell"/>
</dbReference>
<keyword evidence="5" id="KW-0406">Ion transport</keyword>
<dbReference type="GO" id="GO:0004888">
    <property type="term" value="F:transmembrane signaling receptor activity"/>
    <property type="evidence" value="ECO:0007669"/>
    <property type="project" value="InterPro"/>
</dbReference>
<evidence type="ECO:0000256" key="2">
    <source>
        <dbReference type="ARBA" id="ARBA00022692"/>
    </source>
</evidence>
<protein>
    <submittedName>
        <fullName evidence="7">Neurotransmitter-gated ion-channel ligand binding domain protein</fullName>
    </submittedName>
</protein>
<feature type="signal peptide" evidence="5">
    <location>
        <begin position="1"/>
        <end position="18"/>
    </location>
</feature>
<keyword evidence="2 5" id="KW-0812">Transmembrane</keyword>
<proteinExistence type="inferred from homology"/>
<keyword evidence="5" id="KW-0813">Transport</keyword>
<keyword evidence="4 5" id="KW-0472">Membrane</keyword>
<dbReference type="FunFam" id="2.70.170.10:FF:000028">
    <property type="entry name" value="AcetylCholine Receptor"/>
    <property type="match status" value="1"/>
</dbReference>